<protein>
    <submittedName>
        <fullName evidence="1">Uncharacterized protein</fullName>
    </submittedName>
</protein>
<organism evidence="1">
    <name type="scientific">marine sediment metagenome</name>
    <dbReference type="NCBI Taxonomy" id="412755"/>
    <lineage>
        <taxon>unclassified sequences</taxon>
        <taxon>metagenomes</taxon>
        <taxon>ecological metagenomes</taxon>
    </lineage>
</organism>
<name>A0A0F9RU73_9ZZZZ</name>
<dbReference type="AlphaFoldDB" id="A0A0F9RU73"/>
<reference evidence="1" key="1">
    <citation type="journal article" date="2015" name="Nature">
        <title>Complex archaea that bridge the gap between prokaryotes and eukaryotes.</title>
        <authorList>
            <person name="Spang A."/>
            <person name="Saw J.H."/>
            <person name="Jorgensen S.L."/>
            <person name="Zaremba-Niedzwiedzka K."/>
            <person name="Martijn J."/>
            <person name="Lind A.E."/>
            <person name="van Eijk R."/>
            <person name="Schleper C."/>
            <person name="Guy L."/>
            <person name="Ettema T.J."/>
        </authorList>
    </citation>
    <scope>NUCLEOTIDE SEQUENCE</scope>
</reference>
<gene>
    <name evidence="1" type="ORF">LCGC14_0536120</name>
</gene>
<proteinExistence type="predicted"/>
<dbReference type="EMBL" id="LAZR01000707">
    <property type="protein sequence ID" value="KKN60025.1"/>
    <property type="molecule type" value="Genomic_DNA"/>
</dbReference>
<comment type="caution">
    <text evidence="1">The sequence shown here is derived from an EMBL/GenBank/DDBJ whole genome shotgun (WGS) entry which is preliminary data.</text>
</comment>
<accession>A0A0F9RU73</accession>
<sequence>MDNIDNNAEEELKWNLAFKAVDATALRITQNFNATMKIASEEYETDKLALEVAYMPDEEFQDRMVQLHEKHSLNAFGLRRDFDRRLQLGLG</sequence>
<evidence type="ECO:0000313" key="1">
    <source>
        <dbReference type="EMBL" id="KKN60025.1"/>
    </source>
</evidence>